<reference evidence="1 2" key="1">
    <citation type="submission" date="2018-07" db="EMBL/GenBank/DDBJ databases">
        <title>Genome analysis of Larkinella rosea.</title>
        <authorList>
            <person name="Zhou Z."/>
            <person name="Wang G."/>
        </authorList>
    </citation>
    <scope>NUCLEOTIDE SEQUENCE [LARGE SCALE GENOMIC DNA]</scope>
    <source>
        <strain evidence="2">zzj9</strain>
    </source>
</reference>
<name>A0A368JP06_9BACT</name>
<dbReference type="RefSeq" id="WP_114406087.1">
    <property type="nucleotide sequence ID" value="NZ_QOWE01000008.1"/>
</dbReference>
<protein>
    <submittedName>
        <fullName evidence="1">Uncharacterized protein</fullName>
    </submittedName>
</protein>
<dbReference type="OrthoDB" id="1287238at2"/>
<organism evidence="1 2">
    <name type="scientific">Larkinella punicea</name>
    <dbReference type="NCBI Taxonomy" id="2315727"/>
    <lineage>
        <taxon>Bacteria</taxon>
        <taxon>Pseudomonadati</taxon>
        <taxon>Bacteroidota</taxon>
        <taxon>Cytophagia</taxon>
        <taxon>Cytophagales</taxon>
        <taxon>Spirosomataceae</taxon>
        <taxon>Larkinella</taxon>
    </lineage>
</organism>
<accession>A0A368JP06</accession>
<comment type="caution">
    <text evidence="1">The sequence shown here is derived from an EMBL/GenBank/DDBJ whole genome shotgun (WGS) entry which is preliminary data.</text>
</comment>
<gene>
    <name evidence="1" type="ORF">DUE52_11145</name>
</gene>
<dbReference type="Proteomes" id="UP000253383">
    <property type="component" value="Unassembled WGS sequence"/>
</dbReference>
<dbReference type="AlphaFoldDB" id="A0A368JP06"/>
<proteinExistence type="predicted"/>
<evidence type="ECO:0000313" key="1">
    <source>
        <dbReference type="EMBL" id="RCR69400.1"/>
    </source>
</evidence>
<sequence>MFDIRIEGYSVDLNPASQITLEKYNPILDFATVQGARVNSFSLPDTPLNRRVLGYFYDPQAGYTNRRYFCEKYVDSQVIEQGYVKIQQSAEGGTTLYFTQNLGEIFGDLQGLALSEIGFASLALPGAPVAAANHLADAYCFPSIENPGFYGNQAFTGVMNKYDSGTSTFAAEARVPHFFLRWVLEQFGLKTGWRFQGDFLDDQDLARLILANLYSLDGASAIFPANHLPDLTCGGLLIELRKLFNLYLDFDVRRKVADIGFVDDILVAPCLLDWTTKADPGHTKTPETVNRLELGYELDSNDALMKPIPPLMDKYITPETVANEGGSVLSIRSRLSTYLKNPVSGLAMTSQPGISPNNKDSQNKGAPKVLFWNGIVSGKPTATHTSGTRSLIWNGASNLVDAGYRRFERFKESTFRLNKVVYLTPADLATFSFRNKVHIKGVNYLVGSKKVALMKDQKVIPVEMELWRV</sequence>
<evidence type="ECO:0000313" key="2">
    <source>
        <dbReference type="Proteomes" id="UP000253383"/>
    </source>
</evidence>
<dbReference type="EMBL" id="QOWE01000008">
    <property type="protein sequence ID" value="RCR69400.1"/>
    <property type="molecule type" value="Genomic_DNA"/>
</dbReference>
<keyword evidence="2" id="KW-1185">Reference proteome</keyword>